<dbReference type="AlphaFoldDB" id="A0A5M6ICG2"/>
<dbReference type="CDD" id="cd03499">
    <property type="entry name" value="SQR_TypeC_SdhC"/>
    <property type="match status" value="1"/>
</dbReference>
<name>A0A5M6ICG2_9PROT</name>
<dbReference type="EMBL" id="VWPJ01000006">
    <property type="protein sequence ID" value="KAA5605964.1"/>
    <property type="molecule type" value="Genomic_DNA"/>
</dbReference>
<dbReference type="GO" id="GO:0009055">
    <property type="term" value="F:electron transfer activity"/>
    <property type="evidence" value="ECO:0007669"/>
    <property type="project" value="InterPro"/>
</dbReference>
<comment type="cofactor">
    <cofactor evidence="12">
        <name>heme</name>
        <dbReference type="ChEBI" id="CHEBI:30413"/>
    </cofactor>
    <text evidence="12">The heme is bound between the two transmembrane subunits.</text>
</comment>
<keyword evidence="5 12" id="KW-0349">Heme</keyword>
<feature type="transmembrane region" description="Helical" evidence="13">
    <location>
        <begin position="34"/>
        <end position="53"/>
    </location>
</feature>
<keyword evidence="6 13" id="KW-0812">Transmembrane</keyword>
<evidence type="ECO:0000256" key="9">
    <source>
        <dbReference type="ARBA" id="ARBA00023004"/>
    </source>
</evidence>
<dbReference type="InterPro" id="IPR000701">
    <property type="entry name" value="SuccDH_FuR_B_TM-su"/>
</dbReference>
<reference evidence="14 15" key="1">
    <citation type="submission" date="2019-09" db="EMBL/GenBank/DDBJ databases">
        <title>Genome sequence of Roseospira marina, one of the more divergent members of the non-sulfur purple photosynthetic bacterial family, the Rhodospirillaceae.</title>
        <authorList>
            <person name="Meyer T."/>
            <person name="Kyndt J."/>
        </authorList>
    </citation>
    <scope>NUCLEOTIDE SEQUENCE [LARGE SCALE GENOMIC DNA]</scope>
    <source>
        <strain evidence="14 15">DSM 15113</strain>
    </source>
</reference>
<evidence type="ECO:0000256" key="10">
    <source>
        <dbReference type="ARBA" id="ARBA00023136"/>
    </source>
</evidence>
<feature type="binding site" description="axial binding residue" evidence="12">
    <location>
        <position position="84"/>
    </location>
    <ligand>
        <name>heme</name>
        <dbReference type="ChEBI" id="CHEBI:30413"/>
        <note>ligand shared with second transmembrane subunit</note>
    </ligand>
    <ligandPart>
        <name>Fe</name>
        <dbReference type="ChEBI" id="CHEBI:18248"/>
    </ligandPart>
</feature>
<evidence type="ECO:0000256" key="3">
    <source>
        <dbReference type="ARBA" id="ARBA00007244"/>
    </source>
</evidence>
<evidence type="ECO:0000256" key="8">
    <source>
        <dbReference type="ARBA" id="ARBA00022989"/>
    </source>
</evidence>
<feature type="transmembrane region" description="Helical" evidence="13">
    <location>
        <begin position="110"/>
        <end position="131"/>
    </location>
</feature>
<comment type="subunit">
    <text evidence="11">Part of an enzyme complex containing four subunits: a flavoprotein, an iron-sulfur protein, plus two membrane-anchoring proteins, SdhC and SdhD. The complex can form homotrimers.</text>
</comment>
<keyword evidence="10 13" id="KW-0472">Membrane</keyword>
<comment type="function">
    <text evidence="1">Membrane-anchoring subunit of succinate dehydrogenase (SDH).</text>
</comment>
<evidence type="ECO:0000256" key="11">
    <source>
        <dbReference type="ARBA" id="ARBA00025912"/>
    </source>
</evidence>
<dbReference type="InterPro" id="IPR034804">
    <property type="entry name" value="SQR/QFR_C/D"/>
</dbReference>
<gene>
    <name evidence="14" type="primary">sdhC</name>
    <name evidence="14" type="ORF">F1188_08045</name>
</gene>
<organism evidence="14 15">
    <name type="scientific">Roseospira marina</name>
    <dbReference type="NCBI Taxonomy" id="140057"/>
    <lineage>
        <taxon>Bacteria</taxon>
        <taxon>Pseudomonadati</taxon>
        <taxon>Pseudomonadota</taxon>
        <taxon>Alphaproteobacteria</taxon>
        <taxon>Rhodospirillales</taxon>
        <taxon>Rhodospirillaceae</taxon>
        <taxon>Roseospira</taxon>
    </lineage>
</organism>
<dbReference type="GO" id="GO:0046872">
    <property type="term" value="F:metal ion binding"/>
    <property type="evidence" value="ECO:0007669"/>
    <property type="project" value="UniProtKB-KW"/>
</dbReference>
<evidence type="ECO:0000313" key="15">
    <source>
        <dbReference type="Proteomes" id="UP000324065"/>
    </source>
</evidence>
<evidence type="ECO:0000256" key="1">
    <source>
        <dbReference type="ARBA" id="ARBA00004050"/>
    </source>
</evidence>
<dbReference type="OrthoDB" id="9799441at2"/>
<evidence type="ECO:0000256" key="5">
    <source>
        <dbReference type="ARBA" id="ARBA00022617"/>
    </source>
</evidence>
<keyword evidence="7 12" id="KW-0479">Metal-binding</keyword>
<dbReference type="PIRSF" id="PIRSF000178">
    <property type="entry name" value="SDH_cyt_b560"/>
    <property type="match status" value="1"/>
</dbReference>
<evidence type="ECO:0000256" key="12">
    <source>
        <dbReference type="PIRSR" id="PIRSR000178-1"/>
    </source>
</evidence>
<accession>A0A5M6ICG2</accession>
<comment type="subcellular location">
    <subcellularLocation>
        <location evidence="2">Membrane</location>
        <topology evidence="2">Multi-pass membrane protein</topology>
    </subcellularLocation>
</comment>
<dbReference type="Gene3D" id="1.20.1300.10">
    <property type="entry name" value="Fumarate reductase/succinate dehydrogenase, transmembrane subunit"/>
    <property type="match status" value="1"/>
</dbReference>
<dbReference type="Pfam" id="PF01127">
    <property type="entry name" value="Sdh_cyt"/>
    <property type="match status" value="1"/>
</dbReference>
<evidence type="ECO:0000313" key="14">
    <source>
        <dbReference type="EMBL" id="KAA5605964.1"/>
    </source>
</evidence>
<keyword evidence="8 13" id="KW-1133">Transmembrane helix</keyword>
<keyword evidence="9 12" id="KW-0408">Iron</keyword>
<evidence type="ECO:0000256" key="13">
    <source>
        <dbReference type="SAM" id="Phobius"/>
    </source>
</evidence>
<feature type="transmembrane region" description="Helical" evidence="13">
    <location>
        <begin position="59"/>
        <end position="83"/>
    </location>
</feature>
<dbReference type="Proteomes" id="UP000324065">
    <property type="component" value="Unassembled WGS sequence"/>
</dbReference>
<dbReference type="NCBIfam" id="TIGR02970">
    <property type="entry name" value="succ_dehyd_cytB"/>
    <property type="match status" value="1"/>
</dbReference>
<dbReference type="InterPro" id="IPR018495">
    <property type="entry name" value="Succ_DH_cyt_bsu_CS"/>
</dbReference>
<sequence length="132" mass="14387">MPTHERPLSPHLQVYKLHRKIAPALSISHRITGMLMFCLGTLFVILWLGAAAYGPESFATAQALFASPLGYLVLFGWTVVLFYHMTNGIRHLVWDTGCQVSIAGVRRTGLTMLAAVVALTALVWIVGLAVAL</sequence>
<comment type="similarity">
    <text evidence="3">Belongs to the cytochrome b560 family.</text>
</comment>
<protein>
    <recommendedName>
        <fullName evidence="4">Succinate dehydrogenase cytochrome b556 subunit</fullName>
    </recommendedName>
</protein>
<evidence type="ECO:0000256" key="4">
    <source>
        <dbReference type="ARBA" id="ARBA00020076"/>
    </source>
</evidence>
<dbReference type="PANTHER" id="PTHR10978:SF5">
    <property type="entry name" value="SUCCINATE DEHYDROGENASE CYTOCHROME B560 SUBUNIT, MITOCHONDRIAL"/>
    <property type="match status" value="1"/>
</dbReference>
<comment type="caution">
    <text evidence="14">The sequence shown here is derived from an EMBL/GenBank/DDBJ whole genome shotgun (WGS) entry which is preliminary data.</text>
</comment>
<dbReference type="GO" id="GO:0006099">
    <property type="term" value="P:tricarboxylic acid cycle"/>
    <property type="evidence" value="ECO:0007669"/>
    <property type="project" value="InterPro"/>
</dbReference>
<dbReference type="PANTHER" id="PTHR10978">
    <property type="entry name" value="SUCCINATE DEHYDROGENASE CYTOCHROME B560 SUBUNIT"/>
    <property type="match status" value="1"/>
</dbReference>
<keyword evidence="15" id="KW-1185">Reference proteome</keyword>
<dbReference type="InterPro" id="IPR014314">
    <property type="entry name" value="Succ_DH_cytb556"/>
</dbReference>
<evidence type="ECO:0000256" key="7">
    <source>
        <dbReference type="ARBA" id="ARBA00022723"/>
    </source>
</evidence>
<dbReference type="PROSITE" id="PS01001">
    <property type="entry name" value="SDH_CYT_2"/>
    <property type="match status" value="1"/>
</dbReference>
<proteinExistence type="inferred from homology"/>
<dbReference type="RefSeq" id="WP_150061895.1">
    <property type="nucleotide sequence ID" value="NZ_JACHII010000002.1"/>
</dbReference>
<evidence type="ECO:0000256" key="6">
    <source>
        <dbReference type="ARBA" id="ARBA00022692"/>
    </source>
</evidence>
<evidence type="ECO:0000256" key="2">
    <source>
        <dbReference type="ARBA" id="ARBA00004141"/>
    </source>
</evidence>
<dbReference type="GO" id="GO:0016020">
    <property type="term" value="C:membrane"/>
    <property type="evidence" value="ECO:0007669"/>
    <property type="project" value="UniProtKB-SubCell"/>
</dbReference>
<dbReference type="SUPFAM" id="SSF81343">
    <property type="entry name" value="Fumarate reductase respiratory complex transmembrane subunits"/>
    <property type="match status" value="1"/>
</dbReference>